<dbReference type="EMBL" id="ARXX01000040">
    <property type="protein sequence ID" value="MBF5057240.1"/>
    <property type="molecule type" value="Genomic_DNA"/>
</dbReference>
<organism evidence="1 2">
    <name type="scientific">Alloalcanivorax profundimaris</name>
    <dbReference type="NCBI Taxonomy" id="2735259"/>
    <lineage>
        <taxon>Bacteria</taxon>
        <taxon>Pseudomonadati</taxon>
        <taxon>Pseudomonadota</taxon>
        <taxon>Gammaproteobacteria</taxon>
        <taxon>Oceanospirillales</taxon>
        <taxon>Alcanivoracaceae</taxon>
        <taxon>Alloalcanivorax</taxon>
    </lineage>
</organism>
<sequence>MLVLGLSALIGGARAQSPDACRWEGAGTLVDRTHDWLSRSLCWPSRWVDGFFEDPLRENNEPAASLVRLTGERVWRDDGDGATDVDLDARVWLPSAERRFSLLFRSHDEDQDPESPVARDIPDGERDNGFRGALRWVIDRTDDMDLDLDVGARSDLTTFTRLRYRRLYPLFNESAWLRYTQRIYWRDPEGWGSRSLFELDRPLAPDTTLRFSSEIRYTEELNQAGDGLGLFQGVNLFKRLSGRSALNMGLGVGGKTQPAVVDSYRLYARYRRNVWRPWLFVEVEPFVLWPRDQGYQGVNGIVLRLETLFGRVES</sequence>
<evidence type="ECO:0000313" key="2">
    <source>
        <dbReference type="Proteomes" id="UP000662703"/>
    </source>
</evidence>
<comment type="caution">
    <text evidence="1">The sequence shown here is derived from an EMBL/GenBank/DDBJ whole genome shotgun (WGS) entry which is preliminary data.</text>
</comment>
<protein>
    <submittedName>
        <fullName evidence="1">Uncharacterized protein</fullName>
    </submittedName>
</protein>
<evidence type="ECO:0000313" key="1">
    <source>
        <dbReference type="EMBL" id="MBF5057240.1"/>
    </source>
</evidence>
<keyword evidence="2" id="KW-1185">Reference proteome</keyword>
<proteinExistence type="predicted"/>
<gene>
    <name evidence="1" type="ORF">Y5W_02534</name>
</gene>
<reference evidence="1 2" key="1">
    <citation type="submission" date="2012-09" db="EMBL/GenBank/DDBJ databases">
        <title>Genome Sequence of alkane-degrading Bacterium Alcanivorax sp. 521-1.</title>
        <authorList>
            <person name="Lai Q."/>
            <person name="Shao Z."/>
        </authorList>
    </citation>
    <scope>NUCLEOTIDE SEQUENCE [LARGE SCALE GENOMIC DNA]</scope>
    <source>
        <strain evidence="1 2">521-1</strain>
    </source>
</reference>
<name>A0ABS0ATC0_9GAMM</name>
<dbReference type="Proteomes" id="UP000662703">
    <property type="component" value="Unassembled WGS sequence"/>
</dbReference>
<accession>A0ABS0ATC0</accession>